<keyword evidence="2 3" id="KW-0732">Signal</keyword>
<accession>A0A2S6G7N9</accession>
<evidence type="ECO:0000256" key="1">
    <source>
        <dbReference type="ARBA" id="ARBA00010333"/>
    </source>
</evidence>
<dbReference type="SUPFAM" id="SSF53850">
    <property type="entry name" value="Periplasmic binding protein-like II"/>
    <property type="match status" value="1"/>
</dbReference>
<evidence type="ECO:0000313" key="6">
    <source>
        <dbReference type="EMBL" id="PPK55202.1"/>
    </source>
</evidence>
<evidence type="ECO:0000256" key="2">
    <source>
        <dbReference type="ARBA" id="ARBA00022729"/>
    </source>
</evidence>
<evidence type="ECO:0000313" key="8">
    <source>
        <dbReference type="Proteomes" id="UP000239648"/>
    </source>
</evidence>
<dbReference type="Proteomes" id="UP000239648">
    <property type="component" value="Unassembled WGS sequence"/>
</dbReference>
<dbReference type="EMBL" id="PTIT01000007">
    <property type="protein sequence ID" value="PPK52110.1"/>
    <property type="molecule type" value="Genomic_DNA"/>
</dbReference>
<protein>
    <submittedName>
        <fullName evidence="6">Amino acid ABC transporter substrate-binding protein (PAAT family)</fullName>
    </submittedName>
</protein>
<comment type="caution">
    <text evidence="6">The sequence shown here is derived from an EMBL/GenBank/DDBJ whole genome shotgun (WGS) entry which is preliminary data.</text>
</comment>
<sequence>MPSRPSLKKVRTPLLLAFMMAFAALPTLGNSQEADKKVFQFNVSPNGYPPYLIVDGKEPAGIMWDVVSLIVPRLGYQVEPRQVPRKRVDRMVTEGYLDATPRAIEWTRHPEHYLFTDPIVHVEEVFFFPKSSKLQFETLEDLTGKTIVTPLGYVYPKLEPYFKSGKIKRFEVSNERNMFHHLRYGDEFDAALADRLVGHWLLREEGLKGYFRLSDNTLSRYGFRLMLRPDWKDFAEAFNRELAKIRENGELDAILARYR</sequence>
<comment type="similarity">
    <text evidence="1">Belongs to the bacterial solute-binding protein 3 family.</text>
</comment>
<evidence type="ECO:0000313" key="7">
    <source>
        <dbReference type="Proteomes" id="UP000239446"/>
    </source>
</evidence>
<dbReference type="RefSeq" id="WP_104415770.1">
    <property type="nucleotide sequence ID" value="NZ_PTIT01000007.1"/>
</dbReference>
<dbReference type="PANTHER" id="PTHR35936">
    <property type="entry name" value="MEMBRANE-BOUND LYTIC MUREIN TRANSGLYCOSYLASE F"/>
    <property type="match status" value="1"/>
</dbReference>
<keyword evidence="8" id="KW-1185">Reference proteome</keyword>
<dbReference type="Gene3D" id="3.40.190.10">
    <property type="entry name" value="Periplasmic binding protein-like II"/>
    <property type="match status" value="2"/>
</dbReference>
<feature type="domain" description="Solute-binding protein family 3/N-terminal" evidence="4">
    <location>
        <begin position="40"/>
        <end position="259"/>
    </location>
</feature>
<name>A0A2S6G7N9_9GAMM</name>
<dbReference type="AlphaFoldDB" id="A0A2S6G7N9"/>
<evidence type="ECO:0000313" key="5">
    <source>
        <dbReference type="EMBL" id="PPK52110.1"/>
    </source>
</evidence>
<feature type="chain" id="PRO_5015672024" evidence="3">
    <location>
        <begin position="24"/>
        <end position="259"/>
    </location>
</feature>
<reference evidence="5 8" key="1">
    <citation type="submission" date="2018-02" db="EMBL/GenBank/DDBJ databases">
        <title>Deep subsurface shale carbon reservoir microbial communities from Ohio and West Virginia, USA.</title>
        <authorList>
            <person name="Wrighton K."/>
        </authorList>
    </citation>
    <scope>NUCLEOTIDE SEQUENCE [LARGE SCALE GENOMIC DNA]</scope>
    <source>
        <strain evidence="5 8">UTICA-S1B6</strain>
    </source>
</reference>
<dbReference type="Pfam" id="PF00497">
    <property type="entry name" value="SBP_bac_3"/>
    <property type="match status" value="1"/>
</dbReference>
<dbReference type="PANTHER" id="PTHR35936:SF6">
    <property type="entry name" value="AMINO ACID ABC TRANSPORTER SUBSTRATE-BINDING PAAT FAMILY PROTEIN"/>
    <property type="match status" value="1"/>
</dbReference>
<feature type="signal peptide" evidence="3">
    <location>
        <begin position="1"/>
        <end position="23"/>
    </location>
</feature>
<dbReference type="InterPro" id="IPR001638">
    <property type="entry name" value="Solute-binding_3/MltF_N"/>
</dbReference>
<dbReference type="SMART" id="SM00062">
    <property type="entry name" value="PBPb"/>
    <property type="match status" value="1"/>
</dbReference>
<dbReference type="Proteomes" id="UP000239446">
    <property type="component" value="Unassembled WGS sequence"/>
</dbReference>
<evidence type="ECO:0000256" key="3">
    <source>
        <dbReference type="SAM" id="SignalP"/>
    </source>
</evidence>
<evidence type="ECO:0000259" key="4">
    <source>
        <dbReference type="SMART" id="SM00062"/>
    </source>
</evidence>
<organism evidence="6 7">
    <name type="scientific">Marinobacter persicus</name>
    <dbReference type="NCBI Taxonomy" id="930118"/>
    <lineage>
        <taxon>Bacteria</taxon>
        <taxon>Pseudomonadati</taxon>
        <taxon>Pseudomonadota</taxon>
        <taxon>Gammaproteobacteria</taxon>
        <taxon>Pseudomonadales</taxon>
        <taxon>Marinobacteraceae</taxon>
        <taxon>Marinobacter</taxon>
    </lineage>
</organism>
<dbReference type="OrthoDB" id="8771774at2"/>
<reference evidence="6 7" key="2">
    <citation type="submission" date="2018-02" db="EMBL/GenBank/DDBJ databases">
        <title>Subsurface microbial communities from deep shales in Ohio and West Virginia, USA.</title>
        <authorList>
            <person name="Wrighton K."/>
        </authorList>
    </citation>
    <scope>NUCLEOTIDE SEQUENCE [LARGE SCALE GENOMIC DNA]</scope>
    <source>
        <strain evidence="6 7">UTICA-S1B9</strain>
    </source>
</reference>
<dbReference type="EMBL" id="PTIU01000007">
    <property type="protein sequence ID" value="PPK55202.1"/>
    <property type="molecule type" value="Genomic_DNA"/>
</dbReference>
<proteinExistence type="inferred from homology"/>
<gene>
    <name evidence="6" type="ORF">B0H24_1007112</name>
    <name evidence="5" type="ORF">BY455_10735</name>
</gene>